<accession>A0A1M5UXX8</accession>
<dbReference type="InterPro" id="IPR036010">
    <property type="entry name" value="2Fe-2S_ferredoxin-like_sf"/>
</dbReference>
<dbReference type="Pfam" id="PF00111">
    <property type="entry name" value="Fer2"/>
    <property type="match status" value="1"/>
</dbReference>
<dbReference type="RefSeq" id="WP_073338277.1">
    <property type="nucleotide sequence ID" value="NZ_FQXM01000009.1"/>
</dbReference>
<reference evidence="2 3" key="1">
    <citation type="submission" date="2016-11" db="EMBL/GenBank/DDBJ databases">
        <authorList>
            <person name="Jaros S."/>
            <person name="Januszkiewicz K."/>
            <person name="Wedrychowicz H."/>
        </authorList>
    </citation>
    <scope>NUCLEOTIDE SEQUENCE [LARGE SCALE GENOMIC DNA]</scope>
    <source>
        <strain evidence="2 3">DSM 8605</strain>
    </source>
</reference>
<dbReference type="EMBL" id="FQXM01000009">
    <property type="protein sequence ID" value="SHH67800.1"/>
    <property type="molecule type" value="Genomic_DNA"/>
</dbReference>
<proteinExistence type="predicted"/>
<sequence length="90" mass="9773">MSNLVKFVKEVESKKGKTILSVAEESKVKIKDSCGGKGKCGKCLVKVLEGKVSEPTKAEKKIIGDKKLEKGYRLACECQIDGDVSIEVVK</sequence>
<evidence type="ECO:0000313" key="2">
    <source>
        <dbReference type="EMBL" id="SHH67800.1"/>
    </source>
</evidence>
<dbReference type="PANTHER" id="PTHR42895:SF2">
    <property type="entry name" value="IRON-SULFUR CLUSTER PROTEIN"/>
    <property type="match status" value="1"/>
</dbReference>
<dbReference type="InterPro" id="IPR001041">
    <property type="entry name" value="2Fe-2S_ferredoxin-type"/>
</dbReference>
<organism evidence="2 3">
    <name type="scientific">Clostridium grantii DSM 8605</name>
    <dbReference type="NCBI Taxonomy" id="1121316"/>
    <lineage>
        <taxon>Bacteria</taxon>
        <taxon>Bacillati</taxon>
        <taxon>Bacillota</taxon>
        <taxon>Clostridia</taxon>
        <taxon>Eubacteriales</taxon>
        <taxon>Clostridiaceae</taxon>
        <taxon>Clostridium</taxon>
    </lineage>
</organism>
<dbReference type="AlphaFoldDB" id="A0A1M5UXX8"/>
<dbReference type="CDD" id="cd00207">
    <property type="entry name" value="fer2"/>
    <property type="match status" value="1"/>
</dbReference>
<dbReference type="PROSITE" id="PS51085">
    <property type="entry name" value="2FE2S_FER_2"/>
    <property type="match status" value="1"/>
</dbReference>
<dbReference type="Proteomes" id="UP000184447">
    <property type="component" value="Unassembled WGS sequence"/>
</dbReference>
<dbReference type="InterPro" id="IPR052911">
    <property type="entry name" value="Corrinoid_activation_enz"/>
</dbReference>
<gene>
    <name evidence="2" type="ORF">SAMN02745207_01982</name>
</gene>
<dbReference type="OrthoDB" id="9810588at2"/>
<dbReference type="PANTHER" id="PTHR42895">
    <property type="entry name" value="IRON-SULFUR CLUSTER-BINDING PROTEIN-RELATED"/>
    <property type="match status" value="1"/>
</dbReference>
<feature type="domain" description="2Fe-2S ferredoxin-type" evidence="1">
    <location>
        <begin position="1"/>
        <end position="90"/>
    </location>
</feature>
<dbReference type="GO" id="GO:0051536">
    <property type="term" value="F:iron-sulfur cluster binding"/>
    <property type="evidence" value="ECO:0007669"/>
    <property type="project" value="InterPro"/>
</dbReference>
<dbReference type="InterPro" id="IPR012675">
    <property type="entry name" value="Beta-grasp_dom_sf"/>
</dbReference>
<keyword evidence="3" id="KW-1185">Reference proteome</keyword>
<dbReference type="SUPFAM" id="SSF54292">
    <property type="entry name" value="2Fe-2S ferredoxin-like"/>
    <property type="match status" value="1"/>
</dbReference>
<dbReference type="Gene3D" id="3.10.20.30">
    <property type="match status" value="1"/>
</dbReference>
<evidence type="ECO:0000259" key="1">
    <source>
        <dbReference type="PROSITE" id="PS51085"/>
    </source>
</evidence>
<name>A0A1M5UXX8_9CLOT</name>
<dbReference type="STRING" id="1121316.SAMN02745207_01982"/>
<evidence type="ECO:0000313" key="3">
    <source>
        <dbReference type="Proteomes" id="UP000184447"/>
    </source>
</evidence>
<protein>
    <submittedName>
        <fullName evidence="2">2Fe-2S iron-sulfur cluster binding domain-containing protein</fullName>
    </submittedName>
</protein>